<dbReference type="GO" id="GO:0015562">
    <property type="term" value="F:efflux transmembrane transporter activity"/>
    <property type="evidence" value="ECO:0007669"/>
    <property type="project" value="TreeGrafter"/>
</dbReference>
<evidence type="ECO:0000313" key="4">
    <source>
        <dbReference type="EMBL" id="RNB77873.1"/>
    </source>
</evidence>
<feature type="domain" description="YbhG-like alpha-helical hairpin" evidence="3">
    <location>
        <begin position="98"/>
        <end position="220"/>
    </location>
</feature>
<dbReference type="Gene3D" id="2.40.50.100">
    <property type="match status" value="1"/>
</dbReference>
<dbReference type="Gene3D" id="2.40.30.170">
    <property type="match status" value="1"/>
</dbReference>
<sequence length="412" mass="44393">MKKWISLSLAALFLMGCQKLEREIEQLKRVEEEHVMKVKTVNAYQVMPNANGVMLEVSGVLKPRQELSLSFGTSGRIASIQVQKGSLVKEGQTLATLDGGVWQQEVSAAMGQVASANVRRNQAMQGPKSHEVETQKLKVEKAKQVAAKAEEDHRQAKLLYDNGAISKDELDRVALAEKQANLSLQEAQVAYSELLQGADQLDVEAANASLQQANVQLNRARQEASEAVMKAPFAGVVAAISQAEAEQTGPGSEVIRLVDTSQWLVDLQVESEQIASWQQGAAVTVKSADGTQAQGTVTFVSPVIDEKTGAYPVEVTIAGSDVNWRGGMTVTCAYPLQADHSLLVPVNSVGVSDEGYYVMKINELVVKKTPVKVGAIHGAHYEILEGLEQGDTILASGLSYVVDGEVVRVEDE</sequence>
<evidence type="ECO:0000256" key="2">
    <source>
        <dbReference type="SAM" id="Coils"/>
    </source>
</evidence>
<evidence type="ECO:0000259" key="3">
    <source>
        <dbReference type="Pfam" id="PF25881"/>
    </source>
</evidence>
<dbReference type="InterPro" id="IPR059052">
    <property type="entry name" value="HH_YbhG-like"/>
</dbReference>
<organism evidence="4 5">
    <name type="scientific">Brevibacillus panacihumi</name>
    <dbReference type="NCBI Taxonomy" id="497735"/>
    <lineage>
        <taxon>Bacteria</taxon>
        <taxon>Bacillati</taxon>
        <taxon>Bacillota</taxon>
        <taxon>Bacilli</taxon>
        <taxon>Bacillales</taxon>
        <taxon>Paenibacillaceae</taxon>
        <taxon>Brevibacillus</taxon>
    </lineage>
</organism>
<dbReference type="PANTHER" id="PTHR30469:SF15">
    <property type="entry name" value="HLYD FAMILY OF SECRETION PROTEINS"/>
    <property type="match status" value="1"/>
</dbReference>
<dbReference type="GO" id="GO:1990281">
    <property type="term" value="C:efflux pump complex"/>
    <property type="evidence" value="ECO:0007669"/>
    <property type="project" value="TreeGrafter"/>
</dbReference>
<feature type="coiled-coil region" evidence="2">
    <location>
        <begin position="132"/>
        <end position="159"/>
    </location>
</feature>
<dbReference type="SUPFAM" id="SSF111369">
    <property type="entry name" value="HlyD-like secretion proteins"/>
    <property type="match status" value="2"/>
</dbReference>
<dbReference type="Pfam" id="PF25881">
    <property type="entry name" value="HH_YBHG"/>
    <property type="match status" value="1"/>
</dbReference>
<evidence type="ECO:0000313" key="5">
    <source>
        <dbReference type="Proteomes" id="UP000281915"/>
    </source>
</evidence>
<name>A0A3M8CQE8_9BACL</name>
<reference evidence="4 5" key="1">
    <citation type="submission" date="2018-10" db="EMBL/GenBank/DDBJ databases">
        <title>Phylogenomics of Brevibacillus.</title>
        <authorList>
            <person name="Dunlap C."/>
        </authorList>
    </citation>
    <scope>NUCLEOTIDE SEQUENCE [LARGE SCALE GENOMIC DNA]</scope>
    <source>
        <strain evidence="4 5">JCM 15085</strain>
    </source>
</reference>
<comment type="caution">
    <text evidence="4">The sequence shown here is derived from an EMBL/GenBank/DDBJ whole genome shotgun (WGS) entry which is preliminary data.</text>
</comment>
<dbReference type="Gene3D" id="2.40.420.20">
    <property type="match status" value="1"/>
</dbReference>
<dbReference type="PANTHER" id="PTHR30469">
    <property type="entry name" value="MULTIDRUG RESISTANCE PROTEIN MDTA"/>
    <property type="match status" value="1"/>
</dbReference>
<dbReference type="InterPro" id="IPR006143">
    <property type="entry name" value="RND_pump_MFP"/>
</dbReference>
<dbReference type="Proteomes" id="UP000281915">
    <property type="component" value="Unassembled WGS sequence"/>
</dbReference>
<proteinExistence type="inferred from homology"/>
<protein>
    <submittedName>
        <fullName evidence="4">Efflux RND transporter periplasmic adaptor subunit</fullName>
    </submittedName>
</protein>
<gene>
    <name evidence="4" type="ORF">EDM58_12720</name>
</gene>
<dbReference type="EMBL" id="RHHT01000027">
    <property type="protein sequence ID" value="RNB77873.1"/>
    <property type="molecule type" value="Genomic_DNA"/>
</dbReference>
<dbReference type="RefSeq" id="WP_122913668.1">
    <property type="nucleotide sequence ID" value="NZ_RHHT01000027.1"/>
</dbReference>
<dbReference type="NCBIfam" id="TIGR01730">
    <property type="entry name" value="RND_mfp"/>
    <property type="match status" value="1"/>
</dbReference>
<keyword evidence="2" id="KW-0175">Coiled coil</keyword>
<feature type="coiled-coil region" evidence="2">
    <location>
        <begin position="203"/>
        <end position="230"/>
    </location>
</feature>
<accession>A0A3M8CQE8</accession>
<comment type="similarity">
    <text evidence="1">Belongs to the membrane fusion protein (MFP) (TC 8.A.1) family.</text>
</comment>
<dbReference type="AlphaFoldDB" id="A0A3M8CQE8"/>
<evidence type="ECO:0000256" key="1">
    <source>
        <dbReference type="ARBA" id="ARBA00009477"/>
    </source>
</evidence>
<dbReference type="PROSITE" id="PS51257">
    <property type="entry name" value="PROKAR_LIPOPROTEIN"/>
    <property type="match status" value="1"/>
</dbReference>